<dbReference type="Proteomes" id="UP000324020">
    <property type="component" value="Unassembled WGS sequence"/>
</dbReference>
<gene>
    <name evidence="2" type="ORF">SAMN04488067_11260</name>
</gene>
<keyword evidence="1" id="KW-1133">Transmembrane helix</keyword>
<keyword evidence="1" id="KW-0812">Transmembrane</keyword>
<evidence type="ECO:0000313" key="3">
    <source>
        <dbReference type="Proteomes" id="UP000324020"/>
    </source>
</evidence>
<proteinExistence type="predicted"/>
<dbReference type="AlphaFoldDB" id="A0A1G7QMG2"/>
<evidence type="ECO:0000256" key="1">
    <source>
        <dbReference type="SAM" id="Phobius"/>
    </source>
</evidence>
<feature type="transmembrane region" description="Helical" evidence="1">
    <location>
        <begin position="67"/>
        <end position="90"/>
    </location>
</feature>
<feature type="transmembrane region" description="Helical" evidence="1">
    <location>
        <begin position="97"/>
        <end position="125"/>
    </location>
</feature>
<protein>
    <recommendedName>
        <fullName evidence="4">DUF5658 domain-containing protein</fullName>
    </recommendedName>
</protein>
<sequence length="126" mass="12773">MSPLSDRVPGDLCVRTAFARSVPSRLALAVGLLIVGAAADVGTTYVALTGSEYVEGSPVGRLFISRFGLLGGMLLTKVVGMGVIGVPVAVAGGTRRFVATLMCAGVGVLSLVVAARNLLFVAGVWP</sequence>
<keyword evidence="3" id="KW-1185">Reference proteome</keyword>
<keyword evidence="1" id="KW-0472">Membrane</keyword>
<name>A0A1G7QMG2_9EURY</name>
<reference evidence="2 3" key="1">
    <citation type="submission" date="2016-10" db="EMBL/GenBank/DDBJ databases">
        <authorList>
            <person name="Varghese N."/>
            <person name="Submissions S."/>
        </authorList>
    </citation>
    <scope>NUCLEOTIDE SEQUENCE [LARGE SCALE GENOMIC DNA]</scope>
    <source>
        <strain evidence="2 3">CGMCC 1.3527</strain>
    </source>
</reference>
<evidence type="ECO:0000313" key="2">
    <source>
        <dbReference type="EMBL" id="SDF99668.1"/>
    </source>
</evidence>
<feature type="transmembrane region" description="Helical" evidence="1">
    <location>
        <begin position="26"/>
        <end position="47"/>
    </location>
</feature>
<organism evidence="2 3">
    <name type="scientific">Halorubrum xinjiangense</name>
    <dbReference type="NCBI Taxonomy" id="261291"/>
    <lineage>
        <taxon>Archaea</taxon>
        <taxon>Methanobacteriati</taxon>
        <taxon>Methanobacteriota</taxon>
        <taxon>Stenosarchaea group</taxon>
        <taxon>Halobacteria</taxon>
        <taxon>Halobacteriales</taxon>
        <taxon>Haloferacaceae</taxon>
        <taxon>Halorubrum</taxon>
    </lineage>
</organism>
<accession>A0A1G7QMG2</accession>
<dbReference type="EMBL" id="FNBO01000012">
    <property type="protein sequence ID" value="SDF99668.1"/>
    <property type="molecule type" value="Genomic_DNA"/>
</dbReference>
<evidence type="ECO:0008006" key="4">
    <source>
        <dbReference type="Google" id="ProtNLM"/>
    </source>
</evidence>